<evidence type="ECO:0000259" key="2">
    <source>
        <dbReference type="SMART" id="SM00287"/>
    </source>
</evidence>
<evidence type="ECO:0000313" key="4">
    <source>
        <dbReference type="Proteomes" id="UP000078389"/>
    </source>
</evidence>
<accession>A0A178HZT4</accession>
<dbReference type="InterPro" id="IPR003646">
    <property type="entry name" value="SH3-like_bac-type"/>
</dbReference>
<organism evidence="3 4">
    <name type="scientific">Devosia elaeis</name>
    <dbReference type="NCBI Taxonomy" id="1770058"/>
    <lineage>
        <taxon>Bacteria</taxon>
        <taxon>Pseudomonadati</taxon>
        <taxon>Pseudomonadota</taxon>
        <taxon>Alphaproteobacteria</taxon>
        <taxon>Hyphomicrobiales</taxon>
        <taxon>Devosiaceae</taxon>
        <taxon>Devosia</taxon>
    </lineage>
</organism>
<dbReference type="AlphaFoldDB" id="A0A178HZT4"/>
<dbReference type="SMART" id="SM00287">
    <property type="entry name" value="SH3b"/>
    <property type="match status" value="1"/>
</dbReference>
<dbReference type="Proteomes" id="UP000078389">
    <property type="component" value="Unassembled WGS sequence"/>
</dbReference>
<feature type="domain" description="SH3b" evidence="2">
    <location>
        <begin position="61"/>
        <end position="121"/>
    </location>
</feature>
<sequence>MARKKQNSNLVGWAILGLLAFGIFQFGIMGNADRPAPSAAKPAAPRTATQASPASVPLDVPRFVNVASLNVRHAPSQAADLITALPRGTRLRVLDRQDGWLLVDLNPTLEGWVTERFTTTDGPAQYRPPAAVPGSR</sequence>
<dbReference type="RefSeq" id="WP_067453653.1">
    <property type="nucleotide sequence ID" value="NZ_LVVY01000071.1"/>
</dbReference>
<reference evidence="3 4" key="1">
    <citation type="submission" date="2016-03" db="EMBL/GenBank/DDBJ databases">
        <title>Genome sequencing of Devosia sp. S37.</title>
        <authorList>
            <person name="Mohd Nor M."/>
        </authorList>
    </citation>
    <scope>NUCLEOTIDE SEQUENCE [LARGE SCALE GENOMIC DNA]</scope>
    <source>
        <strain evidence="3 4">S37</strain>
    </source>
</reference>
<gene>
    <name evidence="3" type="ORF">A3840_06460</name>
</gene>
<name>A0A178HZT4_9HYPH</name>
<dbReference type="OrthoDB" id="7433551at2"/>
<evidence type="ECO:0000313" key="3">
    <source>
        <dbReference type="EMBL" id="OAM78352.1"/>
    </source>
</evidence>
<keyword evidence="4" id="KW-1185">Reference proteome</keyword>
<feature type="region of interest" description="Disordered" evidence="1">
    <location>
        <begin position="34"/>
        <end position="54"/>
    </location>
</feature>
<dbReference type="STRING" id="1770058.A3840_06460"/>
<dbReference type="Gene3D" id="2.30.30.40">
    <property type="entry name" value="SH3 Domains"/>
    <property type="match status" value="1"/>
</dbReference>
<dbReference type="EMBL" id="LVVY01000071">
    <property type="protein sequence ID" value="OAM78352.1"/>
    <property type="molecule type" value="Genomic_DNA"/>
</dbReference>
<protein>
    <recommendedName>
        <fullName evidence="2">SH3b domain-containing protein</fullName>
    </recommendedName>
</protein>
<dbReference type="Pfam" id="PF08239">
    <property type="entry name" value="SH3_3"/>
    <property type="match status" value="1"/>
</dbReference>
<evidence type="ECO:0000256" key="1">
    <source>
        <dbReference type="SAM" id="MobiDB-lite"/>
    </source>
</evidence>
<proteinExistence type="predicted"/>
<comment type="caution">
    <text evidence="3">The sequence shown here is derived from an EMBL/GenBank/DDBJ whole genome shotgun (WGS) entry which is preliminary data.</text>
</comment>
<feature type="compositionally biased region" description="Low complexity" evidence="1">
    <location>
        <begin position="34"/>
        <end position="51"/>
    </location>
</feature>